<evidence type="ECO:0000256" key="1">
    <source>
        <dbReference type="ARBA" id="ARBA00012493"/>
    </source>
</evidence>
<evidence type="ECO:0000256" key="3">
    <source>
        <dbReference type="ARBA" id="ARBA00022695"/>
    </source>
</evidence>
<evidence type="ECO:0000256" key="4">
    <source>
        <dbReference type="ARBA" id="ARBA00022722"/>
    </source>
</evidence>
<keyword evidence="2" id="KW-0808">Transferase</keyword>
<keyword evidence="10" id="KW-1185">Reference proteome</keyword>
<reference evidence="9" key="1">
    <citation type="submission" date="2023-07" db="EMBL/GenBank/DDBJ databases">
        <title>Chromosome-level genome assembly of Artemia franciscana.</title>
        <authorList>
            <person name="Jo E."/>
        </authorList>
    </citation>
    <scope>NUCLEOTIDE SEQUENCE</scope>
    <source>
        <tissue evidence="9">Whole body</tissue>
    </source>
</reference>
<keyword evidence="7" id="KW-0695">RNA-directed DNA polymerase</keyword>
<dbReference type="SUPFAM" id="SSF50630">
    <property type="entry name" value="Acid proteases"/>
    <property type="match status" value="1"/>
</dbReference>
<dbReference type="EMBL" id="JAVRJZ010000021">
    <property type="protein sequence ID" value="KAK2705294.1"/>
    <property type="molecule type" value="Genomic_DNA"/>
</dbReference>
<evidence type="ECO:0000256" key="7">
    <source>
        <dbReference type="ARBA" id="ARBA00022918"/>
    </source>
</evidence>
<dbReference type="Proteomes" id="UP001187531">
    <property type="component" value="Unassembled WGS sequence"/>
</dbReference>
<dbReference type="GO" id="GO:0016787">
    <property type="term" value="F:hydrolase activity"/>
    <property type="evidence" value="ECO:0007669"/>
    <property type="project" value="UniProtKB-KW"/>
</dbReference>
<dbReference type="InterPro" id="IPR043128">
    <property type="entry name" value="Rev_trsase/Diguanyl_cyclase"/>
</dbReference>
<dbReference type="PANTHER" id="PTHR37984">
    <property type="entry name" value="PROTEIN CBG26694"/>
    <property type="match status" value="1"/>
</dbReference>
<dbReference type="GO" id="GO:0004519">
    <property type="term" value="F:endonuclease activity"/>
    <property type="evidence" value="ECO:0007669"/>
    <property type="project" value="UniProtKB-KW"/>
</dbReference>
<keyword evidence="4" id="KW-0540">Nuclease</keyword>
<dbReference type="InterPro" id="IPR041373">
    <property type="entry name" value="RT_RNaseH"/>
</dbReference>
<dbReference type="InterPro" id="IPR050951">
    <property type="entry name" value="Retrovirus_Pol_polyprotein"/>
</dbReference>
<dbReference type="Gene3D" id="3.30.70.270">
    <property type="match status" value="2"/>
</dbReference>
<keyword evidence="6" id="KW-0378">Hydrolase</keyword>
<evidence type="ECO:0000313" key="9">
    <source>
        <dbReference type="EMBL" id="KAK2705294.1"/>
    </source>
</evidence>
<sequence>MFIRNSVWLFCNWRPRAVHTVEDGEALSETADDTDEVFLYTIQNSTREDEAFAELSIEGQMCIKFKIDTGAQVNVLPVQYYNKLPIKPSLIKGSHKLTSYCGSAIPYAGISHLTCRYKDGKTQSHAFYIVRSNTTPIVGLKTCKDLELIKLILNIQKEGGTTSAYSKLVKEYKDIFEGIGNLENKCEIHLKENAVPTVYPARKVPLAMKQKLKDELDRLEALNIIGKVSEPTDWVNAMVMVEKKDGSVRLCIDPVDLNKAIRRPHYPIPTFEDATEDLHGISTVSKLDVRSGYWILPLTERSSFYTTFSTVFGRYRWKRYPFGLVSAQDEFQRQMDEIFEGLEGIRILIDDILVYGKSQEEHDNRLRAVLKRAREKGVRFNKEKCTFGMEQVKYFGHIISKEGIKPDPEKLNAIEKMPSPTTKEELQTLLGMLNFLSRYIPSLSSRNKTLRDLIQEVQFEWKPHHEECFSAIKRSITDNLAFFDHSSRTVDLKVDASKHGLGAEISTNGNICGYASRALSKTEQNYSQLEKEMYAIVYGLKHFHHYIYGRKVTVTSDHRPLETILSKPLHQAPTRLQRMMIQTLPYDLEVIYSPGSDIPVADALSRLHLPNTDLQMQRDIEAYVHSVMKTLPVSDSKLRKIRQLTEHDKQLSTLQTKSNKLNHSAQACKSAKDVDIMTGCYQQWSRFKTRKRGVLHMVDQSNSRDEEFITLDVDNQTLDVFKLDTGAQANILSAKYFDTIKPRPETKPTNQKLTSFFGTTIPVKKTCQVMESYHSQVPSKLQFYTVETDSVPILVFKSSIELNLVKLVLNMKKPKETNINSTIKSFKNVFEGIGKLKAECHFNLKDNLKQEPIRMEIEDIIIKVTTPTEWVDLMVAVEKKDGSLRICIDSIDPNKAIVCPFYSISAFEDATMKLNRAKYLSEMHTRLGYWSLTPDTETSFMTIFNTIHDRYYFKGMPFGII</sequence>
<comment type="caution">
    <text evidence="9">The sequence shown here is derived from an EMBL/GenBank/DDBJ whole genome shotgun (WGS) entry which is preliminary data.</text>
</comment>
<evidence type="ECO:0000259" key="8">
    <source>
        <dbReference type="PROSITE" id="PS50878"/>
    </source>
</evidence>
<dbReference type="Pfam" id="PF00078">
    <property type="entry name" value="RVT_1"/>
    <property type="match status" value="1"/>
</dbReference>
<gene>
    <name evidence="9" type="ORF">QYM36_017362</name>
</gene>
<protein>
    <recommendedName>
        <fullName evidence="1">RNA-directed DNA polymerase</fullName>
        <ecNumber evidence="1">2.7.7.49</ecNumber>
    </recommendedName>
</protein>
<feature type="domain" description="Reverse transcriptase" evidence="8">
    <location>
        <begin position="222"/>
        <end position="399"/>
    </location>
</feature>
<dbReference type="CDD" id="cd01647">
    <property type="entry name" value="RT_LTR"/>
    <property type="match status" value="1"/>
</dbReference>
<evidence type="ECO:0000256" key="6">
    <source>
        <dbReference type="ARBA" id="ARBA00022801"/>
    </source>
</evidence>
<dbReference type="CDD" id="cd09274">
    <property type="entry name" value="RNase_HI_RT_Ty3"/>
    <property type="match status" value="1"/>
</dbReference>
<evidence type="ECO:0000313" key="10">
    <source>
        <dbReference type="Proteomes" id="UP001187531"/>
    </source>
</evidence>
<dbReference type="AlphaFoldDB" id="A0AA88HE09"/>
<organism evidence="9 10">
    <name type="scientific">Artemia franciscana</name>
    <name type="common">Brine shrimp</name>
    <name type="synonym">Artemia sanfranciscana</name>
    <dbReference type="NCBI Taxonomy" id="6661"/>
    <lineage>
        <taxon>Eukaryota</taxon>
        <taxon>Metazoa</taxon>
        <taxon>Ecdysozoa</taxon>
        <taxon>Arthropoda</taxon>
        <taxon>Crustacea</taxon>
        <taxon>Branchiopoda</taxon>
        <taxon>Anostraca</taxon>
        <taxon>Artemiidae</taxon>
        <taxon>Artemia</taxon>
    </lineage>
</organism>
<dbReference type="CDD" id="cd05481">
    <property type="entry name" value="retropepsin_like_LTR_1"/>
    <property type="match status" value="1"/>
</dbReference>
<dbReference type="EC" id="2.7.7.49" evidence="1"/>
<dbReference type="InterPro" id="IPR021109">
    <property type="entry name" value="Peptidase_aspartic_dom_sf"/>
</dbReference>
<dbReference type="SUPFAM" id="SSF56672">
    <property type="entry name" value="DNA/RNA polymerases"/>
    <property type="match status" value="2"/>
</dbReference>
<dbReference type="Gene3D" id="3.10.10.10">
    <property type="entry name" value="HIV Type 1 Reverse Transcriptase, subunit A, domain 1"/>
    <property type="match status" value="2"/>
</dbReference>
<dbReference type="InterPro" id="IPR000477">
    <property type="entry name" value="RT_dom"/>
</dbReference>
<dbReference type="GO" id="GO:0003964">
    <property type="term" value="F:RNA-directed DNA polymerase activity"/>
    <property type="evidence" value="ECO:0007669"/>
    <property type="project" value="UniProtKB-KW"/>
</dbReference>
<evidence type="ECO:0000256" key="5">
    <source>
        <dbReference type="ARBA" id="ARBA00022759"/>
    </source>
</evidence>
<dbReference type="InterPro" id="IPR043502">
    <property type="entry name" value="DNA/RNA_pol_sf"/>
</dbReference>
<keyword evidence="5" id="KW-0255">Endonuclease</keyword>
<name>A0AA88HE09_ARTSF</name>
<proteinExistence type="predicted"/>
<keyword evidence="3" id="KW-0548">Nucleotidyltransferase</keyword>
<accession>A0AA88HE09</accession>
<dbReference type="Pfam" id="PF17917">
    <property type="entry name" value="RT_RNaseH"/>
    <property type="match status" value="1"/>
</dbReference>
<dbReference type="PROSITE" id="PS50878">
    <property type="entry name" value="RT_POL"/>
    <property type="match status" value="1"/>
</dbReference>
<dbReference type="PANTHER" id="PTHR37984:SF8">
    <property type="entry name" value="CCHC-TYPE DOMAIN-CONTAINING PROTEIN"/>
    <property type="match status" value="1"/>
</dbReference>
<evidence type="ECO:0000256" key="2">
    <source>
        <dbReference type="ARBA" id="ARBA00022679"/>
    </source>
</evidence>